<dbReference type="EMBL" id="NCBC01000891">
    <property type="protein sequence ID" value="OYV72268.1"/>
    <property type="molecule type" value="Genomic_DNA"/>
</dbReference>
<reference evidence="1 2" key="1">
    <citation type="submission" date="2017-03" db="EMBL/GenBank/DDBJ databases">
        <title>Lifting the veil on microbial sulfur biogeochemistry in mining wastewaters.</title>
        <authorList>
            <person name="Kantor R.S."/>
            <person name="Colenbrander Nelson T."/>
            <person name="Marshall S."/>
            <person name="Bennett D."/>
            <person name="Apte S."/>
            <person name="Camacho D."/>
            <person name="Thomas B.C."/>
            <person name="Warren L.A."/>
            <person name="Banfield J.F."/>
        </authorList>
    </citation>
    <scope>NUCLEOTIDE SEQUENCE [LARGE SCALE GENOMIC DNA]</scope>
    <source>
        <strain evidence="1">21-59-9</strain>
    </source>
</reference>
<feature type="non-terminal residue" evidence="1">
    <location>
        <position position="1"/>
    </location>
</feature>
<proteinExistence type="predicted"/>
<sequence>KTAYEAGAQWQHGLDMGKVGVLARYEEKANSTERYAAALVAANQDNNVIQQMAECSGKDMEKINFKGKSACVPQAGADGWYLPEIRGVPTHK</sequence>
<accession>A0A257SGE3</accession>
<organism evidence="1 2">
    <name type="scientific">Acidithiobacillus ferrivorans</name>
    <dbReference type="NCBI Taxonomy" id="160808"/>
    <lineage>
        <taxon>Bacteria</taxon>
        <taxon>Pseudomonadati</taxon>
        <taxon>Pseudomonadota</taxon>
        <taxon>Acidithiobacillia</taxon>
        <taxon>Acidithiobacillales</taxon>
        <taxon>Acidithiobacillaceae</taxon>
        <taxon>Acidithiobacillus</taxon>
    </lineage>
</organism>
<evidence type="ECO:0000313" key="1">
    <source>
        <dbReference type="EMBL" id="OYV72268.1"/>
    </source>
</evidence>
<comment type="caution">
    <text evidence="1">The sequence shown here is derived from an EMBL/GenBank/DDBJ whole genome shotgun (WGS) entry which is preliminary data.</text>
</comment>
<dbReference type="Proteomes" id="UP000216779">
    <property type="component" value="Unassembled WGS sequence"/>
</dbReference>
<protein>
    <submittedName>
        <fullName evidence="1">Uncharacterized protein</fullName>
    </submittedName>
</protein>
<name>A0A257SGE3_9PROT</name>
<dbReference type="AlphaFoldDB" id="A0A257SGE3"/>
<evidence type="ECO:0000313" key="2">
    <source>
        <dbReference type="Proteomes" id="UP000216779"/>
    </source>
</evidence>
<gene>
    <name evidence="1" type="ORF">B7Z70_15155</name>
</gene>